<dbReference type="GO" id="GO:0043190">
    <property type="term" value="C:ATP-binding cassette (ABC) transporter complex"/>
    <property type="evidence" value="ECO:0007669"/>
    <property type="project" value="InterPro"/>
</dbReference>
<reference evidence="7 8" key="1">
    <citation type="submission" date="2009-08" db="EMBL/GenBank/DDBJ databases">
        <title>The draft genome of Rhodobacter sp. SW2.</title>
        <authorList>
            <consortium name="US DOE Joint Genome Institute (JGI-PGF)"/>
            <person name="Lucas S."/>
            <person name="Copeland A."/>
            <person name="Lapidus A."/>
            <person name="Glavina del Rio T."/>
            <person name="Tice H."/>
            <person name="Bruce D."/>
            <person name="Goodwin L."/>
            <person name="Pitluck S."/>
            <person name="Larimer F."/>
            <person name="Land M.L."/>
            <person name="Hauser L."/>
            <person name="Emerson D."/>
        </authorList>
    </citation>
    <scope>NUCLEOTIDE SEQUENCE [LARGE SCALE GENOMIC DNA]</scope>
    <source>
        <strain evidence="7 8">SW2</strain>
    </source>
</reference>
<organism evidence="7 8">
    <name type="scientific">Rhodobacter ferrooxidans</name>
    <dbReference type="NCBI Taxonomy" id="371731"/>
    <lineage>
        <taxon>Bacteria</taxon>
        <taxon>Pseudomonadati</taxon>
        <taxon>Pseudomonadota</taxon>
        <taxon>Alphaproteobacteria</taxon>
        <taxon>Rhodobacterales</taxon>
        <taxon>Rhodobacter group</taxon>
        <taxon>Rhodobacter</taxon>
    </lineage>
</organism>
<evidence type="ECO:0000256" key="1">
    <source>
        <dbReference type="ARBA" id="ARBA00004651"/>
    </source>
</evidence>
<dbReference type="GO" id="GO:0055085">
    <property type="term" value="P:transmembrane transport"/>
    <property type="evidence" value="ECO:0007669"/>
    <property type="project" value="InterPro"/>
</dbReference>
<feature type="transmembrane region" description="Helical" evidence="6">
    <location>
        <begin position="280"/>
        <end position="299"/>
    </location>
</feature>
<evidence type="ECO:0000313" key="8">
    <source>
        <dbReference type="Proteomes" id="UP000010121"/>
    </source>
</evidence>
<feature type="transmembrane region" description="Helical" evidence="6">
    <location>
        <begin position="311"/>
        <end position="332"/>
    </location>
</feature>
<gene>
    <name evidence="7" type="ORF">Rsw2DRAFT_2733</name>
</gene>
<evidence type="ECO:0000256" key="2">
    <source>
        <dbReference type="ARBA" id="ARBA00022475"/>
    </source>
</evidence>
<accession>C8S3V5</accession>
<keyword evidence="3 6" id="KW-0812">Transmembrane</keyword>
<evidence type="ECO:0000256" key="6">
    <source>
        <dbReference type="SAM" id="Phobius"/>
    </source>
</evidence>
<protein>
    <submittedName>
        <fullName evidence="7">Permease YjgP/YjgQ family protein</fullName>
    </submittedName>
</protein>
<dbReference type="Proteomes" id="UP000010121">
    <property type="component" value="Unassembled WGS sequence"/>
</dbReference>
<dbReference type="PANTHER" id="PTHR33529">
    <property type="entry name" value="SLR0882 PROTEIN-RELATED"/>
    <property type="match status" value="1"/>
</dbReference>
<evidence type="ECO:0000256" key="5">
    <source>
        <dbReference type="ARBA" id="ARBA00023136"/>
    </source>
</evidence>
<dbReference type="InterPro" id="IPR030922">
    <property type="entry name" value="LptF"/>
</dbReference>
<keyword evidence="4 6" id="KW-1133">Transmembrane helix</keyword>
<keyword evidence="2" id="KW-1003">Cell membrane</keyword>
<dbReference type="EMBL" id="ACYY01000021">
    <property type="protein sequence ID" value="EEW24324.1"/>
    <property type="molecule type" value="Genomic_DNA"/>
</dbReference>
<evidence type="ECO:0000256" key="4">
    <source>
        <dbReference type="ARBA" id="ARBA00022989"/>
    </source>
</evidence>
<name>C8S3V5_9RHOB</name>
<dbReference type="PANTHER" id="PTHR33529:SF6">
    <property type="entry name" value="YJGP_YJGQ FAMILY PERMEASE"/>
    <property type="match status" value="1"/>
</dbReference>
<dbReference type="RefSeq" id="WP_008031905.1">
    <property type="nucleotide sequence ID" value="NZ_ACYY01000021.1"/>
</dbReference>
<dbReference type="GO" id="GO:0015920">
    <property type="term" value="P:lipopolysaccharide transport"/>
    <property type="evidence" value="ECO:0007669"/>
    <property type="project" value="TreeGrafter"/>
</dbReference>
<feature type="transmembrane region" description="Helical" evidence="6">
    <location>
        <begin position="7"/>
        <end position="29"/>
    </location>
</feature>
<feature type="transmembrane region" description="Helical" evidence="6">
    <location>
        <begin position="99"/>
        <end position="122"/>
    </location>
</feature>
<dbReference type="InterPro" id="IPR005495">
    <property type="entry name" value="LptG/LptF_permease"/>
</dbReference>
<keyword evidence="8" id="KW-1185">Reference proteome</keyword>
<evidence type="ECO:0000256" key="3">
    <source>
        <dbReference type="ARBA" id="ARBA00022692"/>
    </source>
</evidence>
<dbReference type="STRING" id="371731.Rsw2DRAFT_2733"/>
<dbReference type="OrthoDB" id="8477889at2"/>
<evidence type="ECO:0000313" key="7">
    <source>
        <dbReference type="EMBL" id="EEW24324.1"/>
    </source>
</evidence>
<feature type="transmembrane region" description="Helical" evidence="6">
    <location>
        <begin position="338"/>
        <end position="359"/>
    </location>
</feature>
<proteinExistence type="predicted"/>
<feature type="transmembrane region" description="Helical" evidence="6">
    <location>
        <begin position="49"/>
        <end position="78"/>
    </location>
</feature>
<dbReference type="Pfam" id="PF03739">
    <property type="entry name" value="LptF_LptG"/>
    <property type="match status" value="1"/>
</dbReference>
<dbReference type="NCBIfam" id="TIGR04407">
    <property type="entry name" value="LptF_YjgP"/>
    <property type="match status" value="1"/>
</dbReference>
<comment type="caution">
    <text evidence="7">The sequence shown here is derived from an EMBL/GenBank/DDBJ whole genome shotgun (WGS) entry which is preliminary data.</text>
</comment>
<sequence length="376" mass="41081">MSRFDRYLLSQLLALFGFFSLVLVAVYWINRAVLLFDKLIGDGQSALVFLEFSLLTLPSVIMLVLPFSAFVATVYGINRLTRDSELVVMQATGFSPLRLARPVAIFGLIVAAMMAVLLHVLVPESRATLAQRTLEVSENLAARFLMDGQFMHPAKGITLYIREISPKGELRDVFLADTRSPTSHATYTASRALLVKGDSGPKLVMLDGMVQNLNNKEGRMSVTRFADFTYDLATLIAGPKVLKRNASALSTYDLLWPSAEILQETAETPEALWFQAHNRLAQPILGLAAALIGFSALLLGAFSRFGLWRQIAVAVALMITVQGIATTMLSLGLKQPEFWPLAYAAPLAGLAMAAGLLWLAQRPQRLRQPGSAEAVA</sequence>
<keyword evidence="5 6" id="KW-0472">Membrane</keyword>
<comment type="subcellular location">
    <subcellularLocation>
        <location evidence="1">Cell membrane</location>
        <topology evidence="1">Multi-pass membrane protein</topology>
    </subcellularLocation>
</comment>
<dbReference type="AlphaFoldDB" id="C8S3V5"/>
<dbReference type="eggNOG" id="COG0795">
    <property type="taxonomic scope" value="Bacteria"/>
</dbReference>